<accession>A0AA35REC8</accession>
<dbReference type="PANTHER" id="PTHR45790:SF4">
    <property type="entry name" value="COBALT-PRECORRIN-4 C(11)-METHYLTRANSFERASE"/>
    <property type="match status" value="1"/>
</dbReference>
<dbReference type="CDD" id="cd11641">
    <property type="entry name" value="Precorrin-4_C11-MT"/>
    <property type="match status" value="1"/>
</dbReference>
<keyword evidence="5 7" id="KW-0808">Transferase</keyword>
<dbReference type="GO" id="GO:0046026">
    <property type="term" value="F:precorrin-4 C11-methyltransferase activity"/>
    <property type="evidence" value="ECO:0007669"/>
    <property type="project" value="InterPro"/>
</dbReference>
<sequence>MTTPSQPGRLYGVGVGPGDPELLTVKAQRVLQSVPVIIYADSLVPEEIAGFAKPGAIIYGSKEMALPEIMEVTLQAVSEGKTVARIQSGDPSLYGATLEQMRILERERVDYEIIPGVSAAFAAAAVLKAELTVPEVSQTVIMTRAEGRVAMPEGESLIDLARHGSTLVIFLSVTRMFRIANQLQEAGYPADTPVAVAYRVGWPDQQIIRGTLTDIAEKVRDAKITLQALIIVGKAVDPNLLDPASDERVAVSHLYSDEYTHLYRRAGQGDHAAADRTELYEAGGYEVQPERAVHTSTGDD</sequence>
<organism evidence="9 10">
    <name type="scientific">Geodia barretti</name>
    <name type="common">Barrett's horny sponge</name>
    <dbReference type="NCBI Taxonomy" id="519541"/>
    <lineage>
        <taxon>Eukaryota</taxon>
        <taxon>Metazoa</taxon>
        <taxon>Porifera</taxon>
        <taxon>Demospongiae</taxon>
        <taxon>Heteroscleromorpha</taxon>
        <taxon>Tetractinellida</taxon>
        <taxon>Astrophorina</taxon>
        <taxon>Geodiidae</taxon>
        <taxon>Geodia</taxon>
    </lineage>
</organism>
<evidence type="ECO:0000256" key="1">
    <source>
        <dbReference type="ARBA" id="ARBA00004953"/>
    </source>
</evidence>
<dbReference type="InterPro" id="IPR035996">
    <property type="entry name" value="4pyrrol_Methylase_sf"/>
</dbReference>
<dbReference type="Proteomes" id="UP001174909">
    <property type="component" value="Unassembled WGS sequence"/>
</dbReference>
<dbReference type="InterPro" id="IPR003043">
    <property type="entry name" value="Uropor_MeTrfase_CS"/>
</dbReference>
<keyword evidence="6" id="KW-0949">S-adenosyl-L-methionine</keyword>
<evidence type="ECO:0000256" key="7">
    <source>
        <dbReference type="RuleBase" id="RU003960"/>
    </source>
</evidence>
<dbReference type="EMBL" id="CASHTH010000998">
    <property type="protein sequence ID" value="CAI8009913.1"/>
    <property type="molecule type" value="Genomic_DNA"/>
</dbReference>
<keyword evidence="4 7" id="KW-0489">Methyltransferase</keyword>
<comment type="similarity">
    <text evidence="2 7">Belongs to the precorrin methyltransferase family.</text>
</comment>
<dbReference type="SUPFAM" id="SSF53790">
    <property type="entry name" value="Tetrapyrrole methylase"/>
    <property type="match status" value="1"/>
</dbReference>
<dbReference type="InterPro" id="IPR000878">
    <property type="entry name" value="4pyrrol_Mease"/>
</dbReference>
<dbReference type="InterPro" id="IPR006362">
    <property type="entry name" value="Cbl_synth_CobM/CibF"/>
</dbReference>
<evidence type="ECO:0000256" key="3">
    <source>
        <dbReference type="ARBA" id="ARBA00022573"/>
    </source>
</evidence>
<keyword evidence="3" id="KW-0169">Cobalamin biosynthesis</keyword>
<name>A0AA35REC8_GEOBA</name>
<reference evidence="9" key="1">
    <citation type="submission" date="2023-03" db="EMBL/GenBank/DDBJ databases">
        <authorList>
            <person name="Steffen K."/>
            <person name="Cardenas P."/>
        </authorList>
    </citation>
    <scope>NUCLEOTIDE SEQUENCE</scope>
</reference>
<evidence type="ECO:0000256" key="2">
    <source>
        <dbReference type="ARBA" id="ARBA00005879"/>
    </source>
</evidence>
<gene>
    <name evidence="9" type="ORF">GBAR_LOCUS6600</name>
</gene>
<evidence type="ECO:0000313" key="10">
    <source>
        <dbReference type="Proteomes" id="UP001174909"/>
    </source>
</evidence>
<keyword evidence="10" id="KW-1185">Reference proteome</keyword>
<dbReference type="GO" id="GO:0032259">
    <property type="term" value="P:methylation"/>
    <property type="evidence" value="ECO:0007669"/>
    <property type="project" value="UniProtKB-KW"/>
</dbReference>
<dbReference type="NCBIfam" id="TIGR01465">
    <property type="entry name" value="cobM_cbiF"/>
    <property type="match status" value="1"/>
</dbReference>
<dbReference type="InterPro" id="IPR014777">
    <property type="entry name" value="4pyrrole_Mease_sub1"/>
</dbReference>
<dbReference type="PROSITE" id="PS00840">
    <property type="entry name" value="SUMT_2"/>
    <property type="match status" value="1"/>
</dbReference>
<dbReference type="InterPro" id="IPR050161">
    <property type="entry name" value="Siro_Cobalamin_biosynth"/>
</dbReference>
<evidence type="ECO:0000256" key="6">
    <source>
        <dbReference type="ARBA" id="ARBA00022691"/>
    </source>
</evidence>
<comment type="pathway">
    <text evidence="1">Cofactor biosynthesis; adenosylcobalamin biosynthesis.</text>
</comment>
<comment type="caution">
    <text evidence="9">The sequence shown here is derived from an EMBL/GenBank/DDBJ whole genome shotgun (WGS) entry which is preliminary data.</text>
</comment>
<evidence type="ECO:0000256" key="5">
    <source>
        <dbReference type="ARBA" id="ARBA00022679"/>
    </source>
</evidence>
<dbReference type="Gene3D" id="3.40.1010.10">
    <property type="entry name" value="Cobalt-precorrin-4 Transmethylase, Domain 1"/>
    <property type="match status" value="1"/>
</dbReference>
<dbReference type="InterPro" id="IPR014776">
    <property type="entry name" value="4pyrrole_Mease_sub2"/>
</dbReference>
<dbReference type="PANTHER" id="PTHR45790">
    <property type="entry name" value="SIROHEME SYNTHASE-RELATED"/>
    <property type="match status" value="1"/>
</dbReference>
<evidence type="ECO:0000313" key="9">
    <source>
        <dbReference type="EMBL" id="CAI8009913.1"/>
    </source>
</evidence>
<proteinExistence type="inferred from homology"/>
<feature type="domain" description="Tetrapyrrole methylase" evidence="8">
    <location>
        <begin position="9"/>
        <end position="215"/>
    </location>
</feature>
<evidence type="ECO:0000256" key="4">
    <source>
        <dbReference type="ARBA" id="ARBA00022603"/>
    </source>
</evidence>
<dbReference type="AlphaFoldDB" id="A0AA35REC8"/>
<dbReference type="Pfam" id="PF00590">
    <property type="entry name" value="TP_methylase"/>
    <property type="match status" value="1"/>
</dbReference>
<evidence type="ECO:0000259" key="8">
    <source>
        <dbReference type="Pfam" id="PF00590"/>
    </source>
</evidence>
<protein>
    <submittedName>
        <fullName evidence="9">Cobalt-precorrin-4 C(11)-methyltransferase</fullName>
    </submittedName>
</protein>
<dbReference type="Gene3D" id="3.30.950.10">
    <property type="entry name" value="Methyltransferase, Cobalt-precorrin-4 Transmethylase, Domain 2"/>
    <property type="match status" value="1"/>
</dbReference>